<reference evidence="1 2" key="1">
    <citation type="submission" date="2014-12" db="EMBL/GenBank/DDBJ databases">
        <title>Genome sequencing of Alteromonas marina AD001.</title>
        <authorList>
            <person name="Adrian T.G.S."/>
            <person name="Chan K.G."/>
        </authorList>
    </citation>
    <scope>NUCLEOTIDE SEQUENCE [LARGE SCALE GENOMIC DNA]</scope>
    <source>
        <strain evidence="1 2">AD001</strain>
    </source>
</reference>
<dbReference type="PANTHER" id="PTHR35399">
    <property type="entry name" value="SLR8030 PROTEIN"/>
    <property type="match status" value="1"/>
</dbReference>
<gene>
    <name evidence="1" type="ORF">RJ41_01560</name>
</gene>
<dbReference type="InterPro" id="IPR008557">
    <property type="entry name" value="PhoX"/>
</dbReference>
<dbReference type="EMBL" id="JWLW01000002">
    <property type="protein sequence ID" value="KHT57666.1"/>
    <property type="molecule type" value="Genomic_DNA"/>
</dbReference>
<accession>A0A0B3YIH8</accession>
<dbReference type="Pfam" id="PF05787">
    <property type="entry name" value="PhoX"/>
    <property type="match status" value="1"/>
</dbReference>
<comment type="caution">
    <text evidence="1">The sequence shown here is derived from an EMBL/GenBank/DDBJ whole genome shotgun (WGS) entry which is preliminary data.</text>
</comment>
<dbReference type="SUPFAM" id="SSF63829">
    <property type="entry name" value="Calcium-dependent phosphotriesterase"/>
    <property type="match status" value="1"/>
</dbReference>
<sequence>MITRRQFLVGSLAFGGLATSAFGKKINLASMPISEGYGALVADPQKLLDLPKGFSYKVISSLGNSMSDGMHVPDRADGMGCLPVEGSSDKVALIRNHELHPKHLSAQPQSIQKHTSELAYDNYHSGVALPGGTTTMVYNLTTKTVEREFISLVGTVRNCSGGITPWGTWLTCEESVDRPHGPNGDVVNKDHGYIFEVPANADSLIEAKPLKAMGRFNHEATCVDPKTGIVYLTEDQGDSLLYRFVPNEYANLAAGGQLEALVVKNKPQFDTRNWSSTTMPLATWFDVEWIALDNPESPNDDLRARGYKKGAALFARGEGIHWGEDELYFCCTNGGQKQLGQVMKLVPSTDGKQDKLQLFLESEDKNLYNFGDNLTVCPNGHLLVCEDQYTDIVDNHLRGVTPNGEVYNFAKLHAQTELAGACFSPDGNTLFVNIYSPTKTLAITGPWLEG</sequence>
<keyword evidence="2" id="KW-1185">Reference proteome</keyword>
<dbReference type="RefSeq" id="WP_039216419.1">
    <property type="nucleotide sequence ID" value="NZ_JWLW01000002.1"/>
</dbReference>
<dbReference type="PANTHER" id="PTHR35399:SF4">
    <property type="entry name" value="MEMBRANE PROTEIN"/>
    <property type="match status" value="1"/>
</dbReference>
<organism evidence="1 2">
    <name type="scientific">Alteromonas marina</name>
    <dbReference type="NCBI Taxonomy" id="203795"/>
    <lineage>
        <taxon>Bacteria</taxon>
        <taxon>Pseudomonadati</taxon>
        <taxon>Pseudomonadota</taxon>
        <taxon>Gammaproteobacteria</taxon>
        <taxon>Alteromonadales</taxon>
        <taxon>Alteromonadaceae</taxon>
        <taxon>Alteromonas/Salinimonas group</taxon>
        <taxon>Alteromonas</taxon>
    </lineage>
</organism>
<protein>
    <submittedName>
        <fullName evidence="1">Phosphatase</fullName>
    </submittedName>
</protein>
<name>A0A0B3YIH8_9ALTE</name>
<dbReference type="OrthoDB" id="9801383at2"/>
<proteinExistence type="predicted"/>
<dbReference type="AlphaFoldDB" id="A0A0B3YIH8"/>
<evidence type="ECO:0000313" key="2">
    <source>
        <dbReference type="Proteomes" id="UP000031197"/>
    </source>
</evidence>
<evidence type="ECO:0000313" key="1">
    <source>
        <dbReference type="EMBL" id="KHT57666.1"/>
    </source>
</evidence>
<dbReference type="Proteomes" id="UP000031197">
    <property type="component" value="Unassembled WGS sequence"/>
</dbReference>